<gene>
    <name evidence="1" type="ORF">BDN71DRAFT_1455842</name>
</gene>
<organism evidence="1 2">
    <name type="scientific">Pleurotus eryngii</name>
    <name type="common">Boletus of the steppes</name>
    <dbReference type="NCBI Taxonomy" id="5323"/>
    <lineage>
        <taxon>Eukaryota</taxon>
        <taxon>Fungi</taxon>
        <taxon>Dikarya</taxon>
        <taxon>Basidiomycota</taxon>
        <taxon>Agaricomycotina</taxon>
        <taxon>Agaricomycetes</taxon>
        <taxon>Agaricomycetidae</taxon>
        <taxon>Agaricales</taxon>
        <taxon>Pleurotineae</taxon>
        <taxon>Pleurotaceae</taxon>
        <taxon>Pleurotus</taxon>
    </lineage>
</organism>
<dbReference type="EMBL" id="MU154665">
    <property type="protein sequence ID" value="KAF9489617.1"/>
    <property type="molecule type" value="Genomic_DNA"/>
</dbReference>
<evidence type="ECO:0000313" key="1">
    <source>
        <dbReference type="EMBL" id="KAF9489617.1"/>
    </source>
</evidence>
<evidence type="ECO:0000313" key="2">
    <source>
        <dbReference type="Proteomes" id="UP000807025"/>
    </source>
</evidence>
<dbReference type="AlphaFoldDB" id="A0A9P5ZLI8"/>
<accession>A0A9P5ZLI8</accession>
<keyword evidence="2" id="KW-1185">Reference proteome</keyword>
<protein>
    <submittedName>
        <fullName evidence="1">Uncharacterized protein</fullName>
    </submittedName>
</protein>
<dbReference type="Proteomes" id="UP000807025">
    <property type="component" value="Unassembled WGS sequence"/>
</dbReference>
<comment type="caution">
    <text evidence="1">The sequence shown here is derived from an EMBL/GenBank/DDBJ whole genome shotgun (WGS) entry which is preliminary data.</text>
</comment>
<reference evidence="1" key="1">
    <citation type="submission" date="2020-11" db="EMBL/GenBank/DDBJ databases">
        <authorList>
            <consortium name="DOE Joint Genome Institute"/>
            <person name="Ahrendt S."/>
            <person name="Riley R."/>
            <person name="Andreopoulos W."/>
            <person name="Labutti K."/>
            <person name="Pangilinan J."/>
            <person name="Ruiz-Duenas F.J."/>
            <person name="Barrasa J.M."/>
            <person name="Sanchez-Garcia M."/>
            <person name="Camarero S."/>
            <person name="Miyauchi S."/>
            <person name="Serrano A."/>
            <person name="Linde D."/>
            <person name="Babiker R."/>
            <person name="Drula E."/>
            <person name="Ayuso-Fernandez I."/>
            <person name="Pacheco R."/>
            <person name="Padilla G."/>
            <person name="Ferreira P."/>
            <person name="Barriuso J."/>
            <person name="Kellner H."/>
            <person name="Castanera R."/>
            <person name="Alfaro M."/>
            <person name="Ramirez L."/>
            <person name="Pisabarro A.G."/>
            <person name="Kuo A."/>
            <person name="Tritt A."/>
            <person name="Lipzen A."/>
            <person name="He G."/>
            <person name="Yan M."/>
            <person name="Ng V."/>
            <person name="Cullen D."/>
            <person name="Martin F."/>
            <person name="Rosso M.-N."/>
            <person name="Henrissat B."/>
            <person name="Hibbett D."/>
            <person name="Martinez A.T."/>
            <person name="Grigoriev I.V."/>
        </authorList>
    </citation>
    <scope>NUCLEOTIDE SEQUENCE</scope>
    <source>
        <strain evidence="1">ATCC 90797</strain>
    </source>
</reference>
<sequence>MEYDRGMSATVRAPLVKELKVSVSAPELCLYAHHNLTILACLGNYSKHGPSPTYPIPPVSTGYNT</sequence>
<name>A0A9P5ZLI8_PLEER</name>
<proteinExistence type="predicted"/>